<evidence type="ECO:0000256" key="1">
    <source>
        <dbReference type="SAM" id="SignalP"/>
    </source>
</evidence>
<dbReference type="AlphaFoldDB" id="A0A267DA79"/>
<feature type="signal peptide" evidence="1">
    <location>
        <begin position="1"/>
        <end position="33"/>
    </location>
</feature>
<keyword evidence="3" id="KW-1185">Reference proteome</keyword>
<dbReference type="Proteomes" id="UP000215902">
    <property type="component" value="Unassembled WGS sequence"/>
</dbReference>
<reference evidence="2 3" key="1">
    <citation type="submission" date="2017-06" db="EMBL/GenBank/DDBJ databases">
        <title>A platform for efficient transgenesis in Macrostomum lignano, a flatworm model organism for stem cell research.</title>
        <authorList>
            <person name="Berezikov E."/>
        </authorList>
    </citation>
    <scope>NUCLEOTIDE SEQUENCE [LARGE SCALE GENOMIC DNA]</scope>
    <source>
        <strain evidence="2">DV1</strain>
        <tissue evidence="2">Whole organism</tissue>
    </source>
</reference>
<organism evidence="2 3">
    <name type="scientific">Macrostomum lignano</name>
    <dbReference type="NCBI Taxonomy" id="282301"/>
    <lineage>
        <taxon>Eukaryota</taxon>
        <taxon>Metazoa</taxon>
        <taxon>Spiralia</taxon>
        <taxon>Lophotrochozoa</taxon>
        <taxon>Platyhelminthes</taxon>
        <taxon>Rhabditophora</taxon>
        <taxon>Macrostomorpha</taxon>
        <taxon>Macrostomida</taxon>
        <taxon>Macrostomidae</taxon>
        <taxon>Macrostomum</taxon>
    </lineage>
</organism>
<gene>
    <name evidence="2" type="ORF">BOX15_Mlig001675g2</name>
</gene>
<keyword evidence="1" id="KW-0732">Signal</keyword>
<protein>
    <submittedName>
        <fullName evidence="2">Uncharacterized protein</fullName>
    </submittedName>
</protein>
<comment type="caution">
    <text evidence="2">The sequence shown here is derived from an EMBL/GenBank/DDBJ whole genome shotgun (WGS) entry which is preliminary data.</text>
</comment>
<evidence type="ECO:0000313" key="2">
    <source>
        <dbReference type="EMBL" id="PAA46221.1"/>
    </source>
</evidence>
<evidence type="ECO:0000313" key="3">
    <source>
        <dbReference type="Proteomes" id="UP000215902"/>
    </source>
</evidence>
<dbReference type="EMBL" id="NIVC01004984">
    <property type="protein sequence ID" value="PAA46221.1"/>
    <property type="molecule type" value="Genomic_DNA"/>
</dbReference>
<proteinExistence type="predicted"/>
<sequence>MAPSNSFVSCKHPAAQLLLPMLLLLLLLPVCLRQGGAVAAFRVEAEADYPDSDLAGIDDLLVKKRLAAADHSNLDSLKFRLIEAGKLPAAATDEDVARYVQQIVQMVNRPRYGRSVDKQTAWHSKRL</sequence>
<accession>A0A267DA79</accession>
<feature type="chain" id="PRO_5012289247" evidence="1">
    <location>
        <begin position="34"/>
        <end position="127"/>
    </location>
</feature>
<name>A0A267DA79_9PLAT</name>